<evidence type="ECO:0000256" key="4">
    <source>
        <dbReference type="ARBA" id="ARBA00022692"/>
    </source>
</evidence>
<sequence length="238" mass="25521">MSTVAPSDQRPSTEDGERATDTLGEVVAQVKPKLRGWLHAGMAPLATAGGIVLVALAPDQGARIAAAIYLAASLLLFGTSAIYHRFTWGARGDAVLRRMDHANIYLFIAASYTPIAVLTLSSRSATTLLTIIWSAALAGLLFRLFWLSAPRWLYTALYLAMGWGALFWLPQILANGGVAVFTLIMVGGLLYSGGAVVYARKSPDPSPRWFGYHEIFHACTILAFAAQFVAISLAMFAG</sequence>
<keyword evidence="6 7" id="KW-0472">Membrane</keyword>
<feature type="transmembrane region" description="Helical" evidence="7">
    <location>
        <begin position="64"/>
        <end position="84"/>
    </location>
</feature>
<feature type="transmembrane region" description="Helical" evidence="7">
    <location>
        <begin position="128"/>
        <end position="146"/>
    </location>
</feature>
<name>A0ABP7DY95_9ACTN</name>
<keyword evidence="3" id="KW-1003">Cell membrane</keyword>
<comment type="subcellular location">
    <subcellularLocation>
        <location evidence="1">Cell membrane</location>
        <topology evidence="1">Multi-pass membrane protein</topology>
    </subcellularLocation>
</comment>
<dbReference type="EMBL" id="BAAAYX010000013">
    <property type="protein sequence ID" value="GAA3710504.1"/>
    <property type="molecule type" value="Genomic_DNA"/>
</dbReference>
<feature type="transmembrane region" description="Helical" evidence="7">
    <location>
        <begin position="215"/>
        <end position="237"/>
    </location>
</feature>
<evidence type="ECO:0000256" key="7">
    <source>
        <dbReference type="SAM" id="Phobius"/>
    </source>
</evidence>
<dbReference type="PANTHER" id="PTHR20855:SF3">
    <property type="entry name" value="LD03007P"/>
    <property type="match status" value="1"/>
</dbReference>
<comment type="caution">
    <text evidence="8">The sequence shown here is derived from an EMBL/GenBank/DDBJ whole genome shotgun (WGS) entry which is preliminary data.</text>
</comment>
<dbReference type="PANTHER" id="PTHR20855">
    <property type="entry name" value="ADIPOR/PROGESTIN RECEPTOR-RELATED"/>
    <property type="match status" value="1"/>
</dbReference>
<evidence type="ECO:0000256" key="1">
    <source>
        <dbReference type="ARBA" id="ARBA00004651"/>
    </source>
</evidence>
<reference evidence="9" key="1">
    <citation type="journal article" date="2019" name="Int. J. Syst. Evol. Microbiol.">
        <title>The Global Catalogue of Microorganisms (GCM) 10K type strain sequencing project: providing services to taxonomists for standard genome sequencing and annotation.</title>
        <authorList>
            <consortium name="The Broad Institute Genomics Platform"/>
            <consortium name="The Broad Institute Genome Sequencing Center for Infectious Disease"/>
            <person name="Wu L."/>
            <person name="Ma J."/>
        </authorList>
    </citation>
    <scope>NUCLEOTIDE SEQUENCE [LARGE SCALE GENOMIC DNA]</scope>
    <source>
        <strain evidence="9">JCM 16548</strain>
    </source>
</reference>
<dbReference type="NCBIfam" id="TIGR01065">
    <property type="entry name" value="hlyIII"/>
    <property type="match status" value="1"/>
</dbReference>
<dbReference type="Proteomes" id="UP001500051">
    <property type="component" value="Unassembled WGS sequence"/>
</dbReference>
<feature type="transmembrane region" description="Helical" evidence="7">
    <location>
        <begin position="104"/>
        <end position="121"/>
    </location>
</feature>
<evidence type="ECO:0000256" key="2">
    <source>
        <dbReference type="ARBA" id="ARBA00008488"/>
    </source>
</evidence>
<organism evidence="8 9">
    <name type="scientific">Microlunatus aurantiacus</name>
    <dbReference type="NCBI Taxonomy" id="446786"/>
    <lineage>
        <taxon>Bacteria</taxon>
        <taxon>Bacillati</taxon>
        <taxon>Actinomycetota</taxon>
        <taxon>Actinomycetes</taxon>
        <taxon>Propionibacteriales</taxon>
        <taxon>Propionibacteriaceae</taxon>
        <taxon>Microlunatus</taxon>
    </lineage>
</organism>
<feature type="transmembrane region" description="Helical" evidence="7">
    <location>
        <begin position="152"/>
        <end position="169"/>
    </location>
</feature>
<feature type="transmembrane region" description="Helical" evidence="7">
    <location>
        <begin position="37"/>
        <end position="57"/>
    </location>
</feature>
<dbReference type="InterPro" id="IPR005744">
    <property type="entry name" value="Hy-lIII"/>
</dbReference>
<keyword evidence="5 7" id="KW-1133">Transmembrane helix</keyword>
<feature type="transmembrane region" description="Helical" evidence="7">
    <location>
        <begin position="176"/>
        <end position="199"/>
    </location>
</feature>
<evidence type="ECO:0000313" key="8">
    <source>
        <dbReference type="EMBL" id="GAA3710504.1"/>
    </source>
</evidence>
<keyword evidence="4 7" id="KW-0812">Transmembrane</keyword>
<evidence type="ECO:0000256" key="3">
    <source>
        <dbReference type="ARBA" id="ARBA00022475"/>
    </source>
</evidence>
<evidence type="ECO:0000313" key="9">
    <source>
        <dbReference type="Proteomes" id="UP001500051"/>
    </source>
</evidence>
<dbReference type="InterPro" id="IPR004254">
    <property type="entry name" value="AdipoR/HlyIII-related"/>
</dbReference>
<proteinExistence type="inferred from homology"/>
<evidence type="ECO:0000256" key="6">
    <source>
        <dbReference type="ARBA" id="ARBA00023136"/>
    </source>
</evidence>
<dbReference type="RefSeq" id="WP_344813322.1">
    <property type="nucleotide sequence ID" value="NZ_BAAAYX010000013.1"/>
</dbReference>
<comment type="similarity">
    <text evidence="2">Belongs to the UPF0073 (Hly-III) family.</text>
</comment>
<protein>
    <submittedName>
        <fullName evidence="8">Hemolysin III family protein</fullName>
    </submittedName>
</protein>
<accession>A0ABP7DY95</accession>
<keyword evidence="9" id="KW-1185">Reference proteome</keyword>
<gene>
    <name evidence="8" type="ORF">GCM10022204_31190</name>
</gene>
<dbReference type="Pfam" id="PF03006">
    <property type="entry name" value="HlyIII"/>
    <property type="match status" value="1"/>
</dbReference>
<evidence type="ECO:0000256" key="5">
    <source>
        <dbReference type="ARBA" id="ARBA00022989"/>
    </source>
</evidence>